<reference evidence="5" key="1">
    <citation type="submission" date="2017-11" db="EMBL/GenBank/DDBJ databases">
        <title>Phenotypic and genomic properties of facultatively anaerobic sulfur-reducing natronoarchaea from hypersaline soda lakes.</title>
        <authorList>
            <person name="Sorokin D.Y."/>
            <person name="Kublanov I.V."/>
            <person name="Roman P."/>
            <person name="Sinninghe Damste J.S."/>
            <person name="Golyshin P.N."/>
            <person name="Rojo D."/>
            <person name="Ciordia S."/>
            <person name="Mena M.D.C."/>
            <person name="Ferrer M."/>
            <person name="Messina E."/>
            <person name="Smedile F."/>
            <person name="La Spada G."/>
            <person name="La Cono V."/>
            <person name="Yakimov M.M."/>
        </authorList>
    </citation>
    <scope>NUCLEOTIDE SEQUENCE [LARGE SCALE GENOMIC DNA]</scope>
    <source>
        <strain evidence="5">AArc-Sl</strain>
    </source>
</reference>
<accession>A0A343TFL9</accession>
<evidence type="ECO:0000256" key="2">
    <source>
        <dbReference type="SAM" id="Phobius"/>
    </source>
</evidence>
<name>A0A343TFL9_9EURY</name>
<dbReference type="OrthoDB" id="270777at2157"/>
<keyword evidence="2" id="KW-0472">Membrane</keyword>
<dbReference type="KEGG" id="hdf:AArcSl_0236"/>
<feature type="transmembrane region" description="Helical" evidence="2">
    <location>
        <begin position="35"/>
        <end position="54"/>
    </location>
</feature>
<feature type="region of interest" description="Disordered" evidence="1">
    <location>
        <begin position="1"/>
        <end position="25"/>
    </location>
</feature>
<evidence type="ECO:0000313" key="5">
    <source>
        <dbReference type="Proteomes" id="UP000263012"/>
    </source>
</evidence>
<dbReference type="RefSeq" id="WP_217563488.1">
    <property type="nucleotide sequence ID" value="NZ_CP025066.1"/>
</dbReference>
<keyword evidence="5" id="KW-1185">Reference proteome</keyword>
<feature type="transmembrane region" description="Helical" evidence="2">
    <location>
        <begin position="181"/>
        <end position="206"/>
    </location>
</feature>
<sequence length="211" mass="21527">MSNSETTIPGEPENGTDDADGTGTVDKSEIPLVEGAAAGLLAWIVGYVATYLVVAPGVRDSPLNQIIQALDGEPATYEMVGWVFYNAHFVNTVFRDIPIVGGHTTSYIGGEEGFTVILYVIPVVLLLLAGLAIGRYQGASDPTDGAIAGVTVLVGYLVLSIVGLFVFEISVGGASAAPDRLAGVALAGIVYPLVFAGAGGAASALLEGDRS</sequence>
<proteinExistence type="predicted"/>
<feature type="transmembrane region" description="Helical" evidence="2">
    <location>
        <begin position="116"/>
        <end position="134"/>
    </location>
</feature>
<organism evidence="4 5">
    <name type="scientific">Halalkaliarchaeum desulfuricum</name>
    <dbReference type="NCBI Taxonomy" id="2055893"/>
    <lineage>
        <taxon>Archaea</taxon>
        <taxon>Methanobacteriati</taxon>
        <taxon>Methanobacteriota</taxon>
        <taxon>Stenosarchaea group</taxon>
        <taxon>Halobacteria</taxon>
        <taxon>Halobacteriales</taxon>
        <taxon>Haloferacaceae</taxon>
        <taxon>Halalkaliarchaeum</taxon>
    </lineage>
</organism>
<feature type="domain" description="DUF7978" evidence="3">
    <location>
        <begin position="20"/>
        <end position="206"/>
    </location>
</feature>
<keyword evidence="2" id="KW-1133">Transmembrane helix</keyword>
<protein>
    <recommendedName>
        <fullName evidence="3">DUF7978 domain-containing protein</fullName>
    </recommendedName>
</protein>
<dbReference type="EMBL" id="CP025066">
    <property type="protein sequence ID" value="AUX07891.1"/>
    <property type="molecule type" value="Genomic_DNA"/>
</dbReference>
<dbReference type="Pfam" id="PF25933">
    <property type="entry name" value="DUF7978"/>
    <property type="match status" value="1"/>
</dbReference>
<feature type="transmembrane region" description="Helical" evidence="2">
    <location>
        <begin position="146"/>
        <end position="169"/>
    </location>
</feature>
<dbReference type="Proteomes" id="UP000263012">
    <property type="component" value="Chromosome"/>
</dbReference>
<dbReference type="GeneID" id="37876571"/>
<gene>
    <name evidence="4" type="ORF">AArcSl_0236</name>
</gene>
<keyword evidence="2" id="KW-0812">Transmembrane</keyword>
<evidence type="ECO:0000313" key="4">
    <source>
        <dbReference type="EMBL" id="AUX07891.1"/>
    </source>
</evidence>
<dbReference type="AlphaFoldDB" id="A0A343TFL9"/>
<evidence type="ECO:0000256" key="1">
    <source>
        <dbReference type="SAM" id="MobiDB-lite"/>
    </source>
</evidence>
<dbReference type="InterPro" id="IPR058284">
    <property type="entry name" value="DUF7978"/>
</dbReference>
<evidence type="ECO:0000259" key="3">
    <source>
        <dbReference type="Pfam" id="PF25933"/>
    </source>
</evidence>